<reference evidence="2 3" key="1">
    <citation type="submission" date="2019-03" db="EMBL/GenBank/DDBJ databases">
        <title>Genomic Encyclopedia of Archaeal and Bacterial Type Strains, Phase II (KMG-II): from individual species to whole genera.</title>
        <authorList>
            <person name="Goeker M."/>
        </authorList>
    </citation>
    <scope>NUCLEOTIDE SEQUENCE [LARGE SCALE GENOMIC DNA]</scope>
    <source>
        <strain evidence="2 3">DSM 26433</strain>
    </source>
</reference>
<accession>A0A4R1N3W2</accession>
<dbReference type="InterPro" id="IPR001375">
    <property type="entry name" value="Peptidase_S9_cat"/>
</dbReference>
<dbReference type="GO" id="GO:0006508">
    <property type="term" value="P:proteolysis"/>
    <property type="evidence" value="ECO:0007669"/>
    <property type="project" value="InterPro"/>
</dbReference>
<sequence length="690" mass="74664">MTDKTTEKYGAWASPIAPQALVAGVKKFEQIQLDDLDIYWVEGRPDEGGRSVVVRAAQGEIVSDVTPLGYNARSLVNSYGGGAMSVQAGTVWFTNFASKDFPDTHDQRIYALRDGQFPQPVTPRQDARFSDMVPDHDRGLIYAVQERGDTKLHGQAQQTLVALDMNGKALPLTIAEGSDFYAAPALSPDGRQLAWITWDYPSMPWDGTRLQLADIDEAGNARNIRTIGGAPAKHVDPALNPVLQNALRYSDEAIAEPRWGPDGTLYCVSDRLEIDGTRWSNLHRVDGESLTAITRVAGDFTSPLWRLGVSSYGFISDQKALCAFTSDGVWSLAVVDLTSGNMTSVDLPYTAISQLKVGDGFAAFVGGRFDGPSAIVRLDTGDFSFHELQSASPDMDAKVRACLVAPETISFDVENPDGSTARSHAFYHAPSNPGFEGPADERPPLVIVIHGGPSASASAAASLDIAFFTSRGFAVLDTNYRGSTGFGRAYRQSLYGEWGVVDVADCVAGANYLVAQDKVDRYRIVSRGGSAGGYTTLALATFANLLSAGASYYGISDLQMIAQDTDKLEAYYAPLLVGPWPEAQKIYKARSPLFHADEISCPLIIFQGLDDPVVPPPQAHVLIDTMVKRKLPVAWEFYKGEGHGFRQSAHITGSLEEELSFYGSVLGFTPAGHLKQPDIKNWPLGDEGND</sequence>
<dbReference type="InterPro" id="IPR029058">
    <property type="entry name" value="AB_hydrolase_fold"/>
</dbReference>
<dbReference type="Gene3D" id="2.120.10.30">
    <property type="entry name" value="TolB, C-terminal domain"/>
    <property type="match status" value="1"/>
</dbReference>
<dbReference type="PANTHER" id="PTHR43056:SF5">
    <property type="entry name" value="PEPTIDASE S9 PROLYL OLIGOPEPTIDASE CATALYTIC DOMAIN-CONTAINING PROTEIN"/>
    <property type="match status" value="1"/>
</dbReference>
<organism evidence="2 3">
    <name type="scientific">Shimia isoporae</name>
    <dbReference type="NCBI Taxonomy" id="647720"/>
    <lineage>
        <taxon>Bacteria</taxon>
        <taxon>Pseudomonadati</taxon>
        <taxon>Pseudomonadota</taxon>
        <taxon>Alphaproteobacteria</taxon>
        <taxon>Rhodobacterales</taxon>
        <taxon>Roseobacteraceae</taxon>
    </lineage>
</organism>
<dbReference type="InterPro" id="IPR011659">
    <property type="entry name" value="WD40"/>
</dbReference>
<name>A0A4R1N3W2_9RHOB</name>
<evidence type="ECO:0000313" key="3">
    <source>
        <dbReference type="Proteomes" id="UP000295673"/>
    </source>
</evidence>
<evidence type="ECO:0000259" key="1">
    <source>
        <dbReference type="Pfam" id="PF00326"/>
    </source>
</evidence>
<dbReference type="OrthoDB" id="1094230at2"/>
<dbReference type="InterPro" id="IPR050585">
    <property type="entry name" value="Xaa-Pro_dipeptidyl-ppase/CocE"/>
</dbReference>
<evidence type="ECO:0000313" key="2">
    <source>
        <dbReference type="EMBL" id="TCL00365.1"/>
    </source>
</evidence>
<keyword evidence="2" id="KW-0031">Aminopeptidase</keyword>
<dbReference type="SUPFAM" id="SSF69322">
    <property type="entry name" value="Tricorn protease domain 2"/>
    <property type="match status" value="1"/>
</dbReference>
<dbReference type="EMBL" id="SMGR01000003">
    <property type="protein sequence ID" value="TCL00365.1"/>
    <property type="molecule type" value="Genomic_DNA"/>
</dbReference>
<dbReference type="Gene3D" id="3.40.50.1820">
    <property type="entry name" value="alpha/beta hydrolase"/>
    <property type="match status" value="1"/>
</dbReference>
<dbReference type="GO" id="GO:0008236">
    <property type="term" value="F:serine-type peptidase activity"/>
    <property type="evidence" value="ECO:0007669"/>
    <property type="project" value="InterPro"/>
</dbReference>
<dbReference type="Proteomes" id="UP000295673">
    <property type="component" value="Unassembled WGS sequence"/>
</dbReference>
<feature type="domain" description="Peptidase S9 prolyl oligopeptidase catalytic" evidence="1">
    <location>
        <begin position="462"/>
        <end position="667"/>
    </location>
</feature>
<dbReference type="GO" id="GO:0004177">
    <property type="term" value="F:aminopeptidase activity"/>
    <property type="evidence" value="ECO:0007669"/>
    <property type="project" value="UniProtKB-KW"/>
</dbReference>
<comment type="caution">
    <text evidence="2">The sequence shown here is derived from an EMBL/GenBank/DDBJ whole genome shotgun (WGS) entry which is preliminary data.</text>
</comment>
<dbReference type="SUPFAM" id="SSF53474">
    <property type="entry name" value="alpha/beta-Hydrolases"/>
    <property type="match status" value="1"/>
</dbReference>
<dbReference type="PANTHER" id="PTHR43056">
    <property type="entry name" value="PEPTIDASE S9 PROLYL OLIGOPEPTIDASE"/>
    <property type="match status" value="1"/>
</dbReference>
<proteinExistence type="predicted"/>
<dbReference type="AlphaFoldDB" id="A0A4R1N3W2"/>
<dbReference type="Pfam" id="PF07676">
    <property type="entry name" value="PD40"/>
    <property type="match status" value="1"/>
</dbReference>
<gene>
    <name evidence="2" type="ORF">BXY66_3006</name>
</gene>
<keyword evidence="3" id="KW-1185">Reference proteome</keyword>
<dbReference type="InterPro" id="IPR011042">
    <property type="entry name" value="6-blade_b-propeller_TolB-like"/>
</dbReference>
<dbReference type="Pfam" id="PF00326">
    <property type="entry name" value="Peptidase_S9"/>
    <property type="match status" value="1"/>
</dbReference>
<keyword evidence="2" id="KW-0645">Protease</keyword>
<protein>
    <submittedName>
        <fullName evidence="2">Dipeptidyl aminopeptidase/acylaminoacyl peptidase</fullName>
    </submittedName>
</protein>
<dbReference type="RefSeq" id="WP_132861151.1">
    <property type="nucleotide sequence ID" value="NZ_SMGR01000003.1"/>
</dbReference>
<keyword evidence="2" id="KW-0378">Hydrolase</keyword>